<accession>A0A5P1ERN0</accession>
<protein>
    <submittedName>
        <fullName evidence="1">Uncharacterized protein</fullName>
    </submittedName>
</protein>
<organism evidence="1 2">
    <name type="scientific">Asparagus officinalis</name>
    <name type="common">Garden asparagus</name>
    <dbReference type="NCBI Taxonomy" id="4686"/>
    <lineage>
        <taxon>Eukaryota</taxon>
        <taxon>Viridiplantae</taxon>
        <taxon>Streptophyta</taxon>
        <taxon>Embryophyta</taxon>
        <taxon>Tracheophyta</taxon>
        <taxon>Spermatophyta</taxon>
        <taxon>Magnoliopsida</taxon>
        <taxon>Liliopsida</taxon>
        <taxon>Asparagales</taxon>
        <taxon>Asparagaceae</taxon>
        <taxon>Asparagoideae</taxon>
        <taxon>Asparagus</taxon>
    </lineage>
</organism>
<reference evidence="2" key="1">
    <citation type="journal article" date="2017" name="Nat. Commun.">
        <title>The asparagus genome sheds light on the origin and evolution of a young Y chromosome.</title>
        <authorList>
            <person name="Harkess A."/>
            <person name="Zhou J."/>
            <person name="Xu C."/>
            <person name="Bowers J.E."/>
            <person name="Van der Hulst R."/>
            <person name="Ayyampalayam S."/>
            <person name="Mercati F."/>
            <person name="Riccardi P."/>
            <person name="McKain M.R."/>
            <person name="Kakrana A."/>
            <person name="Tang H."/>
            <person name="Ray J."/>
            <person name="Groenendijk J."/>
            <person name="Arikit S."/>
            <person name="Mathioni S.M."/>
            <person name="Nakano M."/>
            <person name="Shan H."/>
            <person name="Telgmann-Rauber A."/>
            <person name="Kanno A."/>
            <person name="Yue Z."/>
            <person name="Chen H."/>
            <person name="Li W."/>
            <person name="Chen Y."/>
            <person name="Xu X."/>
            <person name="Zhang Y."/>
            <person name="Luo S."/>
            <person name="Chen H."/>
            <person name="Gao J."/>
            <person name="Mao Z."/>
            <person name="Pires J.C."/>
            <person name="Luo M."/>
            <person name="Kudrna D."/>
            <person name="Wing R.A."/>
            <person name="Meyers B.C."/>
            <person name="Yi K."/>
            <person name="Kong H."/>
            <person name="Lavrijsen P."/>
            <person name="Sunseri F."/>
            <person name="Falavigna A."/>
            <person name="Ye Y."/>
            <person name="Leebens-Mack J.H."/>
            <person name="Chen G."/>
        </authorList>
    </citation>
    <scope>NUCLEOTIDE SEQUENCE [LARGE SCALE GENOMIC DNA]</scope>
    <source>
        <strain evidence="2">cv. DH0086</strain>
    </source>
</reference>
<dbReference type="AlphaFoldDB" id="A0A5P1ERN0"/>
<keyword evidence="2" id="KW-1185">Reference proteome</keyword>
<dbReference type="EMBL" id="CM007386">
    <property type="protein sequence ID" value="ONK67231.1"/>
    <property type="molecule type" value="Genomic_DNA"/>
</dbReference>
<dbReference type="Proteomes" id="UP000243459">
    <property type="component" value="Chromosome 6"/>
</dbReference>
<gene>
    <name evidence="1" type="ORF">A4U43_C06F18000</name>
</gene>
<evidence type="ECO:0000313" key="1">
    <source>
        <dbReference type="EMBL" id="ONK67231.1"/>
    </source>
</evidence>
<name>A0A5P1ERN0_ASPOF</name>
<sequence length="135" mass="14795">MVDVDRRIPPSLSPSHAAGLSRLSNIRASHQSLIPSTAGLHSLRSLRLLSPLPSRPPRSPFSPGPLRARLFRIESLLRLSPSLPTSAPSLSQRLPPSPGLPDWRCCVIPSLPLPLPLSPDVRMKVDRLAQEVLRF</sequence>
<evidence type="ECO:0000313" key="2">
    <source>
        <dbReference type="Proteomes" id="UP000243459"/>
    </source>
</evidence>
<dbReference type="Gramene" id="ONK67231">
    <property type="protein sequence ID" value="ONK67231"/>
    <property type="gene ID" value="A4U43_C06F18000"/>
</dbReference>
<proteinExistence type="predicted"/>